<evidence type="ECO:0000256" key="3">
    <source>
        <dbReference type="ARBA" id="ARBA00023002"/>
    </source>
</evidence>
<evidence type="ECO:0000313" key="7">
    <source>
        <dbReference type="EMBL" id="QJW97622.1"/>
    </source>
</evidence>
<evidence type="ECO:0000259" key="6">
    <source>
        <dbReference type="PROSITE" id="PS51296"/>
    </source>
</evidence>
<evidence type="ECO:0000256" key="5">
    <source>
        <dbReference type="ARBA" id="ARBA00023014"/>
    </source>
</evidence>
<dbReference type="Gene3D" id="3.90.380.10">
    <property type="entry name" value="Naphthalene 1,2-dioxygenase Alpha Subunit, Chain A, domain 1"/>
    <property type="match status" value="1"/>
</dbReference>
<dbReference type="KEGG" id="ftj:FTUN_5197"/>
<dbReference type="PANTHER" id="PTHR21266:SF59">
    <property type="entry name" value="BLR4922 PROTEIN"/>
    <property type="match status" value="1"/>
</dbReference>
<dbReference type="PANTHER" id="PTHR21266">
    <property type="entry name" value="IRON-SULFUR DOMAIN CONTAINING PROTEIN"/>
    <property type="match status" value="1"/>
</dbReference>
<dbReference type="Pfam" id="PF00355">
    <property type="entry name" value="Rieske"/>
    <property type="match status" value="1"/>
</dbReference>
<dbReference type="GO" id="GO:0046872">
    <property type="term" value="F:metal ion binding"/>
    <property type="evidence" value="ECO:0007669"/>
    <property type="project" value="UniProtKB-KW"/>
</dbReference>
<gene>
    <name evidence="7" type="ORF">FTUN_5197</name>
</gene>
<evidence type="ECO:0000313" key="8">
    <source>
        <dbReference type="Proteomes" id="UP000503447"/>
    </source>
</evidence>
<keyword evidence="2" id="KW-0479">Metal-binding</keyword>
<dbReference type="InterPro" id="IPR017941">
    <property type="entry name" value="Rieske_2Fe-2S"/>
</dbReference>
<organism evidence="7 8">
    <name type="scientific">Frigoriglobus tundricola</name>
    <dbReference type="NCBI Taxonomy" id="2774151"/>
    <lineage>
        <taxon>Bacteria</taxon>
        <taxon>Pseudomonadati</taxon>
        <taxon>Planctomycetota</taxon>
        <taxon>Planctomycetia</taxon>
        <taxon>Gemmatales</taxon>
        <taxon>Gemmataceae</taxon>
        <taxon>Frigoriglobus</taxon>
    </lineage>
</organism>
<keyword evidence="8" id="KW-1185">Reference proteome</keyword>
<dbReference type="InterPro" id="IPR036922">
    <property type="entry name" value="Rieske_2Fe-2S_sf"/>
</dbReference>
<feature type="domain" description="Rieske" evidence="6">
    <location>
        <begin position="7"/>
        <end position="105"/>
    </location>
</feature>
<keyword evidence="4" id="KW-0408">Iron</keyword>
<dbReference type="SUPFAM" id="SSF55961">
    <property type="entry name" value="Bet v1-like"/>
    <property type="match status" value="1"/>
</dbReference>
<reference evidence="8" key="1">
    <citation type="submission" date="2020-05" db="EMBL/GenBank/DDBJ databases">
        <title>Frigoriglobus tundricola gen. nov., sp. nov., a psychrotolerant cellulolytic planctomycete of the family Gemmataceae with two divergent copies of 16S rRNA gene.</title>
        <authorList>
            <person name="Kulichevskaya I.S."/>
            <person name="Ivanova A.A."/>
            <person name="Naumoff D.G."/>
            <person name="Beletsky A.V."/>
            <person name="Rijpstra W.I.C."/>
            <person name="Sinninghe Damste J.S."/>
            <person name="Mardanov A.V."/>
            <person name="Ravin N.V."/>
            <person name="Dedysh S.N."/>
        </authorList>
    </citation>
    <scope>NUCLEOTIDE SEQUENCE [LARGE SCALE GENOMIC DNA]</scope>
    <source>
        <strain evidence="8">PL17</strain>
    </source>
</reference>
<dbReference type="SUPFAM" id="SSF50022">
    <property type="entry name" value="ISP domain"/>
    <property type="match status" value="1"/>
</dbReference>
<dbReference type="Pfam" id="PF19112">
    <property type="entry name" value="VanA_C"/>
    <property type="match status" value="1"/>
</dbReference>
<evidence type="ECO:0000256" key="2">
    <source>
        <dbReference type="ARBA" id="ARBA00022723"/>
    </source>
</evidence>
<evidence type="ECO:0000256" key="1">
    <source>
        <dbReference type="ARBA" id="ARBA00022714"/>
    </source>
</evidence>
<dbReference type="InterPro" id="IPR050584">
    <property type="entry name" value="Cholesterol_7-desaturase"/>
</dbReference>
<dbReference type="InterPro" id="IPR044043">
    <property type="entry name" value="VanA_C_cat"/>
</dbReference>
<dbReference type="GO" id="GO:0051537">
    <property type="term" value="F:2 iron, 2 sulfur cluster binding"/>
    <property type="evidence" value="ECO:0007669"/>
    <property type="project" value="UniProtKB-KW"/>
</dbReference>
<protein>
    <recommendedName>
        <fullName evidence="6">Rieske domain-containing protein</fullName>
    </recommendedName>
</protein>
<keyword evidence="5" id="KW-0411">Iron-sulfur</keyword>
<dbReference type="Proteomes" id="UP000503447">
    <property type="component" value="Chromosome"/>
</dbReference>
<name>A0A6M5YXE3_9BACT</name>
<dbReference type="PROSITE" id="PS51296">
    <property type="entry name" value="RIESKE"/>
    <property type="match status" value="1"/>
</dbReference>
<dbReference type="AlphaFoldDB" id="A0A6M5YXE3"/>
<accession>A0A6M5YXE3</accession>
<dbReference type="EMBL" id="CP053452">
    <property type="protein sequence ID" value="QJW97622.1"/>
    <property type="molecule type" value="Genomic_DNA"/>
</dbReference>
<evidence type="ECO:0000256" key="4">
    <source>
        <dbReference type="ARBA" id="ARBA00023004"/>
    </source>
</evidence>
<sequence length="335" mass="37805">MGMLDHWQPVLLSRRLRDKPVGVTVAGEQVALFRTSDGAAAAVADACPHRHLKLSVGTVVGDRLQCKYHGWTFDACGNGESPAAPKMTACTTSYDVREAHGLVWLKSRTSTPAFPAINEDGFFPICTLEHAVPAPLELAVDNFNEIEHSATVHDTFGYDLDRLHEVQVRFESTEDSVRVINAGPTKRINRVFAWFLGIRKGDTFHDDWTTRFSPVHSVFDHWWTSPDGTRESMLRWRLYVFFVPQDDKTTRVFSVTFAKSRYPGPAGGLRLARWLLRREIDREIRSDVSMLYHMADYGTGIDGLKLSRFDKVLGLTRERIARIYRGPSAGRVALV</sequence>
<keyword evidence="3" id="KW-0560">Oxidoreductase</keyword>
<dbReference type="GO" id="GO:0016491">
    <property type="term" value="F:oxidoreductase activity"/>
    <property type="evidence" value="ECO:0007669"/>
    <property type="project" value="UniProtKB-KW"/>
</dbReference>
<dbReference type="Gene3D" id="2.102.10.10">
    <property type="entry name" value="Rieske [2Fe-2S] iron-sulphur domain"/>
    <property type="match status" value="1"/>
</dbReference>
<keyword evidence="1" id="KW-0001">2Fe-2S</keyword>
<proteinExistence type="predicted"/>